<evidence type="ECO:0000313" key="3">
    <source>
        <dbReference type="Proteomes" id="UP000249218"/>
    </source>
</evidence>
<name>A0A2W1BQP2_HELAM</name>
<sequence>MEGQFKLLFDELKIEMEKQTEELSNKIMEKMEEKLKPVIEENKKLKLKVENLEKKVEYLEREKKSNNIIIHGLLEDEKNTSELLEKTKNLFLTELDISIEGFDVNQIYRIGKPNKGEKPRPTLLGLNSGWKRSEIMKNKKKLKEIYITEDYSKETMEKRKALQPKLIEERKKGKIAYIKTINSSSKKRLLQMIKESEELLLLPKLRHNQENSRQ</sequence>
<dbReference type="Proteomes" id="UP000249218">
    <property type="component" value="Unassembled WGS sequence"/>
</dbReference>
<keyword evidence="1" id="KW-0175">Coiled coil</keyword>
<keyword evidence="3" id="KW-1185">Reference proteome</keyword>
<dbReference type="EMBL" id="KZ149976">
    <property type="protein sequence ID" value="PZC75915.1"/>
    <property type="molecule type" value="Genomic_DNA"/>
</dbReference>
<dbReference type="Gene3D" id="3.30.70.1820">
    <property type="entry name" value="L1 transposable element, RRM domain"/>
    <property type="match status" value="1"/>
</dbReference>
<evidence type="ECO:0000313" key="2">
    <source>
        <dbReference type="EMBL" id="PZC75915.1"/>
    </source>
</evidence>
<dbReference type="OrthoDB" id="6059368at2759"/>
<gene>
    <name evidence="2" type="primary">HaOG205308</name>
    <name evidence="2" type="ORF">B5X24_HaOG205308</name>
</gene>
<protein>
    <recommendedName>
        <fullName evidence="4">Endonuclease-reverse transcriptase</fullName>
    </recommendedName>
</protein>
<evidence type="ECO:0008006" key="4">
    <source>
        <dbReference type="Google" id="ProtNLM"/>
    </source>
</evidence>
<reference evidence="2 3" key="1">
    <citation type="journal article" date="2017" name="BMC Biol.">
        <title>Genomic innovations, transcriptional plasticity and gene loss underlying the evolution and divergence of two highly polyphagous and invasive Helicoverpa pest species.</title>
        <authorList>
            <person name="Pearce S.L."/>
            <person name="Clarke D.F."/>
            <person name="East P.D."/>
            <person name="Elfekih S."/>
            <person name="Gordon K.H."/>
            <person name="Jermiin L.S."/>
            <person name="McGaughran A."/>
            <person name="Oakeshott J.G."/>
            <person name="Papanikolaou A."/>
            <person name="Perera O.P."/>
            <person name="Rane R.V."/>
            <person name="Richards S."/>
            <person name="Tay W.T."/>
            <person name="Walsh T.K."/>
            <person name="Anderson A."/>
            <person name="Anderson C.J."/>
            <person name="Asgari S."/>
            <person name="Board P.G."/>
            <person name="Bretschneider A."/>
            <person name="Campbell P.M."/>
            <person name="Chertemps T."/>
            <person name="Christeller J.T."/>
            <person name="Coppin C.W."/>
            <person name="Downes S.J."/>
            <person name="Duan G."/>
            <person name="Farnsworth C.A."/>
            <person name="Good R.T."/>
            <person name="Han L.B."/>
            <person name="Han Y.C."/>
            <person name="Hatje K."/>
            <person name="Horne I."/>
            <person name="Huang Y.P."/>
            <person name="Hughes D.S."/>
            <person name="Jacquin-Joly E."/>
            <person name="James W."/>
            <person name="Jhangiani S."/>
            <person name="Kollmar M."/>
            <person name="Kuwar S.S."/>
            <person name="Li S."/>
            <person name="Liu N.Y."/>
            <person name="Maibeche M.T."/>
            <person name="Miller J.R."/>
            <person name="Montagne N."/>
            <person name="Perry T."/>
            <person name="Qu J."/>
            <person name="Song S.V."/>
            <person name="Sutton G.G."/>
            <person name="Vogel H."/>
            <person name="Walenz B.P."/>
            <person name="Xu W."/>
            <person name="Zhang H.J."/>
            <person name="Zou Z."/>
            <person name="Batterham P."/>
            <person name="Edwards O.R."/>
            <person name="Feyereisen R."/>
            <person name="Gibbs R.A."/>
            <person name="Heckel D.G."/>
            <person name="McGrath A."/>
            <person name="Robin C."/>
            <person name="Scherer S.E."/>
            <person name="Worley K.C."/>
            <person name="Wu Y.D."/>
        </authorList>
    </citation>
    <scope>NUCLEOTIDE SEQUENCE [LARGE SCALE GENOMIC DNA]</scope>
    <source>
        <strain evidence="2">Harm_GR_Male_#8</strain>
        <tissue evidence="2">Whole organism</tissue>
    </source>
</reference>
<dbReference type="AlphaFoldDB" id="A0A2W1BQP2"/>
<organism evidence="2 3">
    <name type="scientific">Helicoverpa armigera</name>
    <name type="common">Cotton bollworm</name>
    <name type="synonym">Heliothis armigera</name>
    <dbReference type="NCBI Taxonomy" id="29058"/>
    <lineage>
        <taxon>Eukaryota</taxon>
        <taxon>Metazoa</taxon>
        <taxon>Ecdysozoa</taxon>
        <taxon>Arthropoda</taxon>
        <taxon>Hexapoda</taxon>
        <taxon>Insecta</taxon>
        <taxon>Pterygota</taxon>
        <taxon>Neoptera</taxon>
        <taxon>Endopterygota</taxon>
        <taxon>Lepidoptera</taxon>
        <taxon>Glossata</taxon>
        <taxon>Ditrysia</taxon>
        <taxon>Noctuoidea</taxon>
        <taxon>Noctuidae</taxon>
        <taxon>Heliothinae</taxon>
        <taxon>Helicoverpa</taxon>
    </lineage>
</organism>
<proteinExistence type="predicted"/>
<evidence type="ECO:0000256" key="1">
    <source>
        <dbReference type="SAM" id="Coils"/>
    </source>
</evidence>
<feature type="coiled-coil region" evidence="1">
    <location>
        <begin position="9"/>
        <end position="69"/>
    </location>
</feature>
<accession>A0A2W1BQP2</accession>